<organism evidence="1 2">
    <name type="scientific">Trichinella pseudospiralis</name>
    <name type="common">Parasitic roundworm</name>
    <dbReference type="NCBI Taxonomy" id="6337"/>
    <lineage>
        <taxon>Eukaryota</taxon>
        <taxon>Metazoa</taxon>
        <taxon>Ecdysozoa</taxon>
        <taxon>Nematoda</taxon>
        <taxon>Enoplea</taxon>
        <taxon>Dorylaimia</taxon>
        <taxon>Trichinellida</taxon>
        <taxon>Trichinellidae</taxon>
        <taxon>Trichinella</taxon>
    </lineage>
</organism>
<dbReference type="Proteomes" id="UP000054815">
    <property type="component" value="Unassembled WGS sequence"/>
</dbReference>
<evidence type="ECO:0000313" key="1">
    <source>
        <dbReference type="EMBL" id="KRY00176.1"/>
    </source>
</evidence>
<reference evidence="1 2" key="1">
    <citation type="submission" date="2015-01" db="EMBL/GenBank/DDBJ databases">
        <title>Evolution of Trichinella species and genotypes.</title>
        <authorList>
            <person name="Korhonen P.K."/>
            <person name="Edoardo P."/>
            <person name="Giuseppe L.R."/>
            <person name="Gasser R.B."/>
        </authorList>
    </citation>
    <scope>NUCLEOTIDE SEQUENCE [LARGE SCALE GENOMIC DNA]</scope>
    <source>
        <strain evidence="1">ISS141</strain>
    </source>
</reference>
<accession>A0A0V0YJ26</accession>
<proteinExistence type="predicted"/>
<gene>
    <name evidence="1" type="ORF">T4E_11257</name>
</gene>
<evidence type="ECO:0000313" key="2">
    <source>
        <dbReference type="Proteomes" id="UP000054815"/>
    </source>
</evidence>
<name>A0A0V0YJ26_TRIPS</name>
<dbReference type="AlphaFoldDB" id="A0A0V0YJ26"/>
<sequence>MTAGGKSLEIEQQLTLNSSGKTDCLRIFSRFKSLDELLQLRCIRSVDIVLEKKIVKIIATLKVTTKSLNRNSQMFRLSASAKSFPRPHPRFTFIGSLVNQ</sequence>
<comment type="caution">
    <text evidence="1">The sequence shown here is derived from an EMBL/GenBank/DDBJ whole genome shotgun (WGS) entry which is preliminary data.</text>
</comment>
<dbReference type="EMBL" id="JYDU01000010">
    <property type="protein sequence ID" value="KRY00176.1"/>
    <property type="molecule type" value="Genomic_DNA"/>
</dbReference>
<protein>
    <submittedName>
        <fullName evidence="1">Uncharacterized protein</fullName>
    </submittedName>
</protein>